<dbReference type="PANTHER" id="PTHR10039:SF16">
    <property type="entry name" value="GPI INOSITOL-DEACYLASE"/>
    <property type="match status" value="1"/>
</dbReference>
<evidence type="ECO:0000313" key="5">
    <source>
        <dbReference type="EMBL" id="KAK4213489.1"/>
    </source>
</evidence>
<dbReference type="Gene3D" id="3.40.50.300">
    <property type="entry name" value="P-loop containing nucleotide triphosphate hydrolases"/>
    <property type="match status" value="1"/>
</dbReference>
<keyword evidence="6" id="KW-1185">Reference proteome</keyword>
<dbReference type="InterPro" id="IPR036770">
    <property type="entry name" value="Ankyrin_rpt-contain_sf"/>
</dbReference>
<gene>
    <name evidence="5" type="ORF">QBC37DRAFT_387980</name>
</gene>
<feature type="compositionally biased region" description="Basic and acidic residues" evidence="3">
    <location>
        <begin position="1179"/>
        <end position="1194"/>
    </location>
</feature>
<dbReference type="InterPro" id="IPR056884">
    <property type="entry name" value="NPHP3-like_N"/>
</dbReference>
<evidence type="ECO:0000259" key="4">
    <source>
        <dbReference type="Pfam" id="PF24883"/>
    </source>
</evidence>
<feature type="region of interest" description="Disordered" evidence="3">
    <location>
        <begin position="1160"/>
        <end position="1194"/>
    </location>
</feature>
<name>A0AAN7B7T7_9PEZI</name>
<keyword evidence="2" id="KW-0040">ANK repeat</keyword>
<dbReference type="PANTHER" id="PTHR10039">
    <property type="entry name" value="AMELOGENIN"/>
    <property type="match status" value="1"/>
</dbReference>
<evidence type="ECO:0000256" key="2">
    <source>
        <dbReference type="PROSITE-ProRule" id="PRU00023"/>
    </source>
</evidence>
<dbReference type="SUPFAM" id="SSF52540">
    <property type="entry name" value="P-loop containing nucleoside triphosphate hydrolases"/>
    <property type="match status" value="1"/>
</dbReference>
<keyword evidence="1" id="KW-0677">Repeat</keyword>
<feature type="repeat" description="ANK" evidence="2">
    <location>
        <begin position="863"/>
        <end position="895"/>
    </location>
</feature>
<proteinExistence type="predicted"/>
<accession>A0AAN7B7T7</accession>
<feature type="domain" description="Nephrocystin 3-like N-terminal" evidence="4">
    <location>
        <begin position="307"/>
        <end position="475"/>
    </location>
</feature>
<dbReference type="SUPFAM" id="SSF48403">
    <property type="entry name" value="Ankyrin repeat"/>
    <property type="match status" value="1"/>
</dbReference>
<dbReference type="EMBL" id="MU858108">
    <property type="protein sequence ID" value="KAK4213489.1"/>
    <property type="molecule type" value="Genomic_DNA"/>
</dbReference>
<dbReference type="PROSITE" id="PS50297">
    <property type="entry name" value="ANK_REP_REGION"/>
    <property type="match status" value="1"/>
</dbReference>
<sequence length="1194" mass="134941">MADPTDGKTPLNEPGKQTHPTEPKDKWAAALDTLSAEERERFTSVKDALERDPRNVLVDVLAAANEKKDECMRRRWKLVIKGRTIILRDVLEKISVWVSKITVDIRGYRHPIYDPGNAALPWAAIRLILQTGVNDVEVFGYVLNFIEGIANAIAAGTIFELRYLRRYESRLDIFTHLSSAVRTLYGEILRYLSEADFEEKFKPVETARKGVWELGQLAEAEKSDWVLAEINGLQDGQKSQAERERQQFEALGRMLSEIQAPIDRIGTQLKEIQDGLERETRVKILRAISDIQYSSHHKSARKGRLQGSGQWLLQKPEYRWRDDSASAVLWLHGIPGSGKTKLASLIIDDLQTHESLAFVYCMRNPAEPERGRCDRILASLVRQLAASLPNGSTLPPVLAHYRNALSGTCDFENQTWTNEESSAVLLELMEEYPAVTIVLDALDEVSQEDRQELMDILSELLRDSPNLLKIFISSRSNIDIALHFEGSPNVYIDSENSGDISAFIDDRLKTARLLRGQLSTDLHTKIQDKLHDGARGMFRWVDLQIQALRHLKVAADIESRLGALPVTLEESYWEIYQEILNSGEHGANLAIFTFRWLLYAKASISMEAFAHIACYHLQSGSGPGFTVTEITDVCANLIIARSGSFEFAHLSVREFLEGLRRRNLQTFLSDFCQESIAVACLQLLHAIPDDDPEFDEPENPDKVFLVLKRFNATPRTEAVDYATQFWVKHVRDCFNKRVENPLSDLIKSFLLDPLTSEVSPKFKRWCEKLWRIDRLRDSTKAPHNPIWLACLHDWFEIVEFLYQNTNSSLDLEQPRHITTVRMSHGEVTPLFYGVFIEDFGLVQCISRCDSHPSLQGSSGRTKNDGSPLLHAASKGAVDYVTILLRRGPSLETQGEALYRAVAHGHFDVVKLLIDHKPEVISRSGYSATFKACADGKTDIVRYLFDKGAPTERGVNFVFSAVLNRHIEITRFLLKRDIAMRSGDVLSKTLIVSVSHGDEATTALLLQHGAYKEPVAVIRATRQDIELAMIYFVNSEYDVHNCCLEISRTVLFYAAEKGFDRVMDEIMEKAGFQSHLLVNVYDGKRRTPLHISVAAGHAACVQILLKHEAKVFAEDGDGRTPLGLARMRGREACESLILGSLREEFWWEDSEEESTMVLLPAASSGDQTEMEKPCGTTSVIEKEQKQEQDRMVSQT</sequence>
<dbReference type="Proteomes" id="UP001301769">
    <property type="component" value="Unassembled WGS sequence"/>
</dbReference>
<feature type="repeat" description="ANK" evidence="2">
    <location>
        <begin position="1083"/>
        <end position="1115"/>
    </location>
</feature>
<reference evidence="5" key="2">
    <citation type="submission" date="2023-05" db="EMBL/GenBank/DDBJ databases">
        <authorList>
            <consortium name="Lawrence Berkeley National Laboratory"/>
            <person name="Steindorff A."/>
            <person name="Hensen N."/>
            <person name="Bonometti L."/>
            <person name="Westerberg I."/>
            <person name="Brannstrom I.O."/>
            <person name="Guillou S."/>
            <person name="Cros-Aarteil S."/>
            <person name="Calhoun S."/>
            <person name="Haridas S."/>
            <person name="Kuo A."/>
            <person name="Mondo S."/>
            <person name="Pangilinan J."/>
            <person name="Riley R."/>
            <person name="Labutti K."/>
            <person name="Andreopoulos B."/>
            <person name="Lipzen A."/>
            <person name="Chen C."/>
            <person name="Yanf M."/>
            <person name="Daum C."/>
            <person name="Ng V."/>
            <person name="Clum A."/>
            <person name="Ohm R."/>
            <person name="Martin F."/>
            <person name="Silar P."/>
            <person name="Natvig D."/>
            <person name="Lalanne C."/>
            <person name="Gautier V."/>
            <person name="Ament-Velasquez S.L."/>
            <person name="Kruys A."/>
            <person name="Hutchinson M.I."/>
            <person name="Powell A.J."/>
            <person name="Barry K."/>
            <person name="Miller A.N."/>
            <person name="Grigoriev I.V."/>
            <person name="Debuchy R."/>
            <person name="Gladieux P."/>
            <person name="Thoren M.H."/>
            <person name="Johannesson H."/>
        </authorList>
    </citation>
    <scope>NUCLEOTIDE SEQUENCE</scope>
    <source>
        <strain evidence="5">PSN293</strain>
    </source>
</reference>
<dbReference type="InterPro" id="IPR027417">
    <property type="entry name" value="P-loop_NTPase"/>
</dbReference>
<protein>
    <submittedName>
        <fullName evidence="5">Ankyrin repeat protein</fullName>
    </submittedName>
</protein>
<dbReference type="SMART" id="SM00248">
    <property type="entry name" value="ANK"/>
    <property type="match status" value="6"/>
</dbReference>
<feature type="region of interest" description="Disordered" evidence="3">
    <location>
        <begin position="1"/>
        <end position="26"/>
    </location>
</feature>
<dbReference type="Pfam" id="PF12796">
    <property type="entry name" value="Ank_2"/>
    <property type="match status" value="2"/>
</dbReference>
<evidence type="ECO:0000256" key="1">
    <source>
        <dbReference type="ARBA" id="ARBA00022737"/>
    </source>
</evidence>
<organism evidence="5 6">
    <name type="scientific">Rhypophila decipiens</name>
    <dbReference type="NCBI Taxonomy" id="261697"/>
    <lineage>
        <taxon>Eukaryota</taxon>
        <taxon>Fungi</taxon>
        <taxon>Dikarya</taxon>
        <taxon>Ascomycota</taxon>
        <taxon>Pezizomycotina</taxon>
        <taxon>Sordariomycetes</taxon>
        <taxon>Sordariomycetidae</taxon>
        <taxon>Sordariales</taxon>
        <taxon>Naviculisporaceae</taxon>
        <taxon>Rhypophila</taxon>
    </lineage>
</organism>
<evidence type="ECO:0000256" key="3">
    <source>
        <dbReference type="SAM" id="MobiDB-lite"/>
    </source>
</evidence>
<comment type="caution">
    <text evidence="5">The sequence shown here is derived from an EMBL/GenBank/DDBJ whole genome shotgun (WGS) entry which is preliminary data.</text>
</comment>
<dbReference type="Gene3D" id="1.25.40.20">
    <property type="entry name" value="Ankyrin repeat-containing domain"/>
    <property type="match status" value="1"/>
</dbReference>
<dbReference type="PROSITE" id="PS50088">
    <property type="entry name" value="ANK_REPEAT"/>
    <property type="match status" value="2"/>
</dbReference>
<dbReference type="AlphaFoldDB" id="A0AAN7B7T7"/>
<reference evidence="5" key="1">
    <citation type="journal article" date="2023" name="Mol. Phylogenet. Evol.">
        <title>Genome-scale phylogeny and comparative genomics of the fungal order Sordariales.</title>
        <authorList>
            <person name="Hensen N."/>
            <person name="Bonometti L."/>
            <person name="Westerberg I."/>
            <person name="Brannstrom I.O."/>
            <person name="Guillou S."/>
            <person name="Cros-Aarteil S."/>
            <person name="Calhoun S."/>
            <person name="Haridas S."/>
            <person name="Kuo A."/>
            <person name="Mondo S."/>
            <person name="Pangilinan J."/>
            <person name="Riley R."/>
            <person name="LaButti K."/>
            <person name="Andreopoulos B."/>
            <person name="Lipzen A."/>
            <person name="Chen C."/>
            <person name="Yan M."/>
            <person name="Daum C."/>
            <person name="Ng V."/>
            <person name="Clum A."/>
            <person name="Steindorff A."/>
            <person name="Ohm R.A."/>
            <person name="Martin F."/>
            <person name="Silar P."/>
            <person name="Natvig D.O."/>
            <person name="Lalanne C."/>
            <person name="Gautier V."/>
            <person name="Ament-Velasquez S.L."/>
            <person name="Kruys A."/>
            <person name="Hutchinson M.I."/>
            <person name="Powell A.J."/>
            <person name="Barry K."/>
            <person name="Miller A.N."/>
            <person name="Grigoriev I.V."/>
            <person name="Debuchy R."/>
            <person name="Gladieux P."/>
            <person name="Hiltunen Thoren M."/>
            <person name="Johannesson H."/>
        </authorList>
    </citation>
    <scope>NUCLEOTIDE SEQUENCE</scope>
    <source>
        <strain evidence="5">PSN293</strain>
    </source>
</reference>
<evidence type="ECO:0000313" key="6">
    <source>
        <dbReference type="Proteomes" id="UP001301769"/>
    </source>
</evidence>
<dbReference type="Pfam" id="PF24883">
    <property type="entry name" value="NPHP3_N"/>
    <property type="match status" value="1"/>
</dbReference>
<dbReference type="InterPro" id="IPR002110">
    <property type="entry name" value="Ankyrin_rpt"/>
</dbReference>